<gene>
    <name evidence="6" type="ORF">V1634_26230</name>
    <name evidence="7" type="ORF">V1634_32245</name>
</gene>
<feature type="domain" description="Glycosyltransferase 2-like" evidence="5">
    <location>
        <begin position="5"/>
        <end position="159"/>
    </location>
</feature>
<feature type="compositionally biased region" description="Low complexity" evidence="4">
    <location>
        <begin position="312"/>
        <end position="346"/>
    </location>
</feature>
<dbReference type="InterPro" id="IPR050834">
    <property type="entry name" value="Glycosyltransf_2"/>
</dbReference>
<sequence length="352" mass="37482">MSDVTVVVATRNRREQLLASLARHAAPVIVVDNASTDGTPEAVARCFPEIEVVRLDHNAGAAARNVGVELARTAYVAFADDDSYWAPGALEQAARLFRAHPRAGLLTGQVRVGPQRRLDPVSASMAEQPLGTPPDLPGPAVLGFLACATVLRRRAFRQVGGFNPRLHVYGEEALLALDLAAAGWGLAYAPELVAYHLPGAAGRDQRARHRMEVRNRVLTAVLRRPVPVVLRTIAEARRTPHGRRGLVDAGRELGWALRHRRRVPTDVEAARNLLDRLDRGTRPGPEGARDRAAGRVPVPVRSDGGGSGRLGVRGPYAGRPDPGSGVSRRGGPPAGQQAPSQQQGAKGDPGAV</sequence>
<dbReference type="PANTHER" id="PTHR43685:SF5">
    <property type="entry name" value="GLYCOSYLTRANSFERASE EPSE-RELATED"/>
    <property type="match status" value="1"/>
</dbReference>
<protein>
    <submittedName>
        <fullName evidence="7">Glycosyltransferase</fullName>
        <ecNumber evidence="7">2.4.-.-</ecNumber>
    </submittedName>
</protein>
<name>A0ABU7SP90_9ACTN</name>
<evidence type="ECO:0000256" key="2">
    <source>
        <dbReference type="ARBA" id="ARBA00022676"/>
    </source>
</evidence>
<dbReference type="Pfam" id="PF00535">
    <property type="entry name" value="Glycos_transf_2"/>
    <property type="match status" value="1"/>
</dbReference>
<dbReference type="PANTHER" id="PTHR43685">
    <property type="entry name" value="GLYCOSYLTRANSFERASE"/>
    <property type="match status" value="1"/>
</dbReference>
<feature type="compositionally biased region" description="Basic and acidic residues" evidence="4">
    <location>
        <begin position="274"/>
        <end position="293"/>
    </location>
</feature>
<keyword evidence="8" id="KW-1185">Reference proteome</keyword>
<dbReference type="EC" id="2.4.-.-" evidence="7"/>
<organism evidence="7 8">
    <name type="scientific">Plantactinospora veratri</name>
    <dbReference type="NCBI Taxonomy" id="1436122"/>
    <lineage>
        <taxon>Bacteria</taxon>
        <taxon>Bacillati</taxon>
        <taxon>Actinomycetota</taxon>
        <taxon>Actinomycetes</taxon>
        <taxon>Micromonosporales</taxon>
        <taxon>Micromonosporaceae</taxon>
        <taxon>Plantactinospora</taxon>
    </lineage>
</organism>
<feature type="region of interest" description="Disordered" evidence="4">
    <location>
        <begin position="274"/>
        <end position="352"/>
    </location>
</feature>
<dbReference type="SUPFAM" id="SSF53448">
    <property type="entry name" value="Nucleotide-diphospho-sugar transferases"/>
    <property type="match status" value="1"/>
</dbReference>
<evidence type="ECO:0000313" key="6">
    <source>
        <dbReference type="EMBL" id="MEE6310341.1"/>
    </source>
</evidence>
<reference evidence="7 8" key="1">
    <citation type="submission" date="2024-01" db="EMBL/GenBank/DDBJ databases">
        <title>Genome insights into Plantactinospora veratri sp. nov.</title>
        <authorList>
            <person name="Wang L."/>
        </authorList>
    </citation>
    <scope>NUCLEOTIDE SEQUENCE [LARGE SCALE GENOMIC DNA]</scope>
    <source>
        <strain evidence="7 8">NEAU-FHS4</strain>
    </source>
</reference>
<evidence type="ECO:0000256" key="1">
    <source>
        <dbReference type="ARBA" id="ARBA00006739"/>
    </source>
</evidence>
<dbReference type="GO" id="GO:0016757">
    <property type="term" value="F:glycosyltransferase activity"/>
    <property type="evidence" value="ECO:0007669"/>
    <property type="project" value="UniProtKB-KW"/>
</dbReference>
<dbReference type="InterPro" id="IPR029044">
    <property type="entry name" value="Nucleotide-diphossugar_trans"/>
</dbReference>
<evidence type="ECO:0000313" key="7">
    <source>
        <dbReference type="EMBL" id="MEE6311504.1"/>
    </source>
</evidence>
<keyword evidence="3 7" id="KW-0808">Transferase</keyword>
<dbReference type="EMBL" id="JAZGQL010000025">
    <property type="protein sequence ID" value="MEE6310341.1"/>
    <property type="molecule type" value="Genomic_DNA"/>
</dbReference>
<dbReference type="Proteomes" id="UP001339911">
    <property type="component" value="Unassembled WGS sequence"/>
</dbReference>
<dbReference type="RefSeq" id="WP_331210564.1">
    <property type="nucleotide sequence ID" value="NZ_JAZGQL010000025.1"/>
</dbReference>
<evidence type="ECO:0000256" key="4">
    <source>
        <dbReference type="SAM" id="MobiDB-lite"/>
    </source>
</evidence>
<proteinExistence type="inferred from homology"/>
<keyword evidence="2 7" id="KW-0328">Glycosyltransferase</keyword>
<dbReference type="EMBL" id="JAZGQL010000034">
    <property type="protein sequence ID" value="MEE6311504.1"/>
    <property type="molecule type" value="Genomic_DNA"/>
</dbReference>
<comment type="caution">
    <text evidence="7">The sequence shown here is derived from an EMBL/GenBank/DDBJ whole genome shotgun (WGS) entry which is preliminary data.</text>
</comment>
<evidence type="ECO:0000313" key="8">
    <source>
        <dbReference type="Proteomes" id="UP001339911"/>
    </source>
</evidence>
<evidence type="ECO:0000259" key="5">
    <source>
        <dbReference type="Pfam" id="PF00535"/>
    </source>
</evidence>
<evidence type="ECO:0000256" key="3">
    <source>
        <dbReference type="ARBA" id="ARBA00022679"/>
    </source>
</evidence>
<dbReference type="Gene3D" id="3.90.550.10">
    <property type="entry name" value="Spore Coat Polysaccharide Biosynthesis Protein SpsA, Chain A"/>
    <property type="match status" value="1"/>
</dbReference>
<accession>A0ABU7SP90</accession>
<dbReference type="InterPro" id="IPR001173">
    <property type="entry name" value="Glyco_trans_2-like"/>
</dbReference>
<comment type="similarity">
    <text evidence="1">Belongs to the glycosyltransferase 2 family.</text>
</comment>